<proteinExistence type="predicted"/>
<feature type="transmembrane region" description="Helical" evidence="1">
    <location>
        <begin position="55"/>
        <end position="73"/>
    </location>
</feature>
<keyword evidence="3" id="KW-1185">Reference proteome</keyword>
<keyword evidence="1" id="KW-1133">Transmembrane helix</keyword>
<organism evidence="2 3">
    <name type="scientific">Candidatus Mycoplasma haematobovis</name>
    <dbReference type="NCBI Taxonomy" id="432608"/>
    <lineage>
        <taxon>Bacteria</taxon>
        <taxon>Bacillati</taxon>
        <taxon>Mycoplasmatota</taxon>
        <taxon>Mollicutes</taxon>
        <taxon>Mycoplasmataceae</taxon>
        <taxon>Mycoplasma</taxon>
    </lineage>
</organism>
<keyword evidence="1" id="KW-0472">Membrane</keyword>
<sequence length="286" mass="32592">MVDTQILDQDFLDKDQIFAGGEEEEASSEYFYNQASKAYKCCHAALKRQTQMATFWLLFLVLFLGAIGALYGKSYLDFSNKKTEAITVIPFAAAAAGAIIAKIVTLKKQNKYYSYEKPNFVDALPEQPNKLMQEFYVLQQCRKCSQYWITLVLVCLSFTTSVYGVIASGILRAAQQQQSKLFESGPDKWFGTDTCTTVTHVSWMLIPIWFALYSLATIRTNKIIKSLEELYPSDQIIDIALCNHRLALLNRKLKIFSFATIALLGCVIFLFTKKFLCTLFRRSFHL</sequence>
<reference evidence="3" key="1">
    <citation type="submission" date="2016-04" db="EMBL/GenBank/DDBJ databases">
        <authorList>
            <person name="Quiroz-Castaneda R.E."/>
            <person name="Martinez-Ocampo F."/>
        </authorList>
    </citation>
    <scope>NUCLEOTIDE SEQUENCE [LARGE SCALE GENOMIC DNA]</scope>
    <source>
        <strain evidence="3">INIFAP01</strain>
    </source>
</reference>
<keyword evidence="1" id="KW-0812">Transmembrane</keyword>
<evidence type="ECO:0008006" key="4">
    <source>
        <dbReference type="Google" id="ProtNLM"/>
    </source>
</evidence>
<evidence type="ECO:0000313" key="2">
    <source>
        <dbReference type="EMBL" id="OAL10251.1"/>
    </source>
</evidence>
<accession>A0A1A9QE20</accession>
<dbReference type="Proteomes" id="UP000077623">
    <property type="component" value="Unassembled WGS sequence"/>
</dbReference>
<feature type="transmembrane region" description="Helical" evidence="1">
    <location>
        <begin position="255"/>
        <end position="276"/>
    </location>
</feature>
<dbReference type="AlphaFoldDB" id="A0A1A9QE20"/>
<gene>
    <name evidence="2" type="ORF">A6V39_02290</name>
</gene>
<protein>
    <recommendedName>
        <fullName evidence="4">Transmembrane protein</fullName>
    </recommendedName>
</protein>
<feature type="transmembrane region" description="Helical" evidence="1">
    <location>
        <begin position="200"/>
        <end position="218"/>
    </location>
</feature>
<dbReference type="RefSeq" id="WP_187150099.1">
    <property type="nucleotide sequence ID" value="NZ_LWUJ01000011.1"/>
</dbReference>
<dbReference type="STRING" id="432608.A6V39_02290"/>
<feature type="transmembrane region" description="Helical" evidence="1">
    <location>
        <begin position="85"/>
        <end position="104"/>
    </location>
</feature>
<comment type="caution">
    <text evidence="2">The sequence shown here is derived from an EMBL/GenBank/DDBJ whole genome shotgun (WGS) entry which is preliminary data.</text>
</comment>
<evidence type="ECO:0000313" key="3">
    <source>
        <dbReference type="Proteomes" id="UP000077623"/>
    </source>
</evidence>
<feature type="transmembrane region" description="Helical" evidence="1">
    <location>
        <begin position="147"/>
        <end position="171"/>
    </location>
</feature>
<name>A0A1A9QE20_9MOLU</name>
<dbReference type="EMBL" id="LWUJ01000011">
    <property type="protein sequence ID" value="OAL10251.1"/>
    <property type="molecule type" value="Genomic_DNA"/>
</dbReference>
<evidence type="ECO:0000256" key="1">
    <source>
        <dbReference type="SAM" id="Phobius"/>
    </source>
</evidence>